<dbReference type="SMART" id="SM00382">
    <property type="entry name" value="AAA"/>
    <property type="match status" value="1"/>
</dbReference>
<evidence type="ECO:0000313" key="5">
    <source>
        <dbReference type="Proteomes" id="UP000065807"/>
    </source>
</evidence>
<accession>A0A0K2SN58</accession>
<sequence>MRPLLPPSVRNLLPLELERRVPLQEPPGLGALVELRLGEGRPVELCFTGASRFLDPSGELTTDAARAWIAGDGLCQRLLQRVAQGSVYALEEELCQGFVTLPGGHRLGLAGQVVASERGHRLAQVTAANLRIARELVGAAELLLDSLQDHGLLPPWPSLLLVGPPGSGKTTLLRDLVRRASEGCPERQVEGMRVGLVDERSEVAACHRGVPRNRVGPRTDVLDRARKAVGLMQLVRTMDPQLVATDEIGSEEDARAVLEAREAGVAVLVTAHAGSLEELAARPGLQPLLAHRAFEAVCVLGRHPRPGTLVALHPRPHIPARSEYL</sequence>
<dbReference type="GO" id="GO:0005524">
    <property type="term" value="F:ATP binding"/>
    <property type="evidence" value="ECO:0007669"/>
    <property type="project" value="UniProtKB-KW"/>
</dbReference>
<dbReference type="PANTHER" id="PTHR20953:SF3">
    <property type="entry name" value="P-LOOP CONTAINING NUCLEOSIDE TRIPHOSPHATE HYDROLASES SUPERFAMILY PROTEIN"/>
    <property type="match status" value="1"/>
</dbReference>
<evidence type="ECO:0000256" key="1">
    <source>
        <dbReference type="ARBA" id="ARBA00022741"/>
    </source>
</evidence>
<dbReference type="STRING" id="1555112.LIP_2607"/>
<keyword evidence="1" id="KW-0547">Nucleotide-binding</keyword>
<evidence type="ECO:0000256" key="2">
    <source>
        <dbReference type="ARBA" id="ARBA00022840"/>
    </source>
</evidence>
<reference evidence="5" key="1">
    <citation type="submission" date="2015-07" db="EMBL/GenBank/DDBJ databases">
        <title>Complete genome sequence and phylogenetic analysis of Limnochorda pilosa.</title>
        <authorList>
            <person name="Watanabe M."/>
            <person name="Kojima H."/>
            <person name="Fukui M."/>
        </authorList>
    </citation>
    <scope>NUCLEOTIDE SEQUENCE [LARGE SCALE GENOMIC DNA]</scope>
    <source>
        <strain evidence="5">HC45</strain>
    </source>
</reference>
<dbReference type="PATRIC" id="fig|1555112.3.peg.2647"/>
<dbReference type="EMBL" id="AP014924">
    <property type="protein sequence ID" value="BAS28437.1"/>
    <property type="molecule type" value="Genomic_DNA"/>
</dbReference>
<dbReference type="Pfam" id="PF19568">
    <property type="entry name" value="Spore_III_AA"/>
    <property type="match status" value="1"/>
</dbReference>
<dbReference type="InterPro" id="IPR014217">
    <property type="entry name" value="Spore_III_AA"/>
</dbReference>
<keyword evidence="5" id="KW-1185">Reference proteome</keyword>
<dbReference type="PANTHER" id="PTHR20953">
    <property type="entry name" value="KINASE-RELATED"/>
    <property type="match status" value="1"/>
</dbReference>
<organism evidence="4 5">
    <name type="scientific">Limnochorda pilosa</name>
    <dbReference type="NCBI Taxonomy" id="1555112"/>
    <lineage>
        <taxon>Bacteria</taxon>
        <taxon>Bacillati</taxon>
        <taxon>Bacillota</taxon>
        <taxon>Limnochordia</taxon>
        <taxon>Limnochordales</taxon>
        <taxon>Limnochordaceae</taxon>
        <taxon>Limnochorda</taxon>
    </lineage>
</organism>
<protein>
    <submittedName>
        <fullName evidence="4">Stage III sporulation protein AA</fullName>
    </submittedName>
</protein>
<name>A0A0K2SN58_LIMPI</name>
<dbReference type="InterPro" id="IPR027417">
    <property type="entry name" value="P-loop_NTPase"/>
</dbReference>
<dbReference type="InterPro" id="IPR003593">
    <property type="entry name" value="AAA+_ATPase"/>
</dbReference>
<evidence type="ECO:0000259" key="3">
    <source>
        <dbReference type="SMART" id="SM00382"/>
    </source>
</evidence>
<dbReference type="RefSeq" id="WP_198409527.1">
    <property type="nucleotide sequence ID" value="NZ_AP014924.1"/>
</dbReference>
<dbReference type="NCBIfam" id="TIGR02858">
    <property type="entry name" value="spore_III_AA"/>
    <property type="match status" value="1"/>
</dbReference>
<keyword evidence="2" id="KW-0067">ATP-binding</keyword>
<proteinExistence type="predicted"/>
<dbReference type="Proteomes" id="UP000065807">
    <property type="component" value="Chromosome"/>
</dbReference>
<dbReference type="InterPro" id="IPR045735">
    <property type="entry name" value="Spore_III_AA_AAA+_ATPase"/>
</dbReference>
<dbReference type="AlphaFoldDB" id="A0A0K2SN58"/>
<gene>
    <name evidence="4" type="ORF">LIP_2607</name>
</gene>
<reference evidence="5" key="2">
    <citation type="journal article" date="2016" name="Int. J. Syst. Evol. Microbiol.">
        <title>Complete genome sequence and cell structure of Limnochorda pilosa, a Gram-negative spore-former within the phylum Firmicutes.</title>
        <authorList>
            <person name="Watanabe M."/>
            <person name="Kojima H."/>
            <person name="Fukui M."/>
        </authorList>
    </citation>
    <scope>NUCLEOTIDE SEQUENCE [LARGE SCALE GENOMIC DNA]</scope>
    <source>
        <strain evidence="5">HC45</strain>
    </source>
</reference>
<evidence type="ECO:0000313" key="4">
    <source>
        <dbReference type="EMBL" id="BAS28437.1"/>
    </source>
</evidence>
<dbReference type="SUPFAM" id="SSF52540">
    <property type="entry name" value="P-loop containing nucleoside triphosphate hydrolases"/>
    <property type="match status" value="1"/>
</dbReference>
<feature type="domain" description="AAA+ ATPase" evidence="3">
    <location>
        <begin position="155"/>
        <end position="295"/>
    </location>
</feature>
<dbReference type="KEGG" id="lpil:LIP_2607"/>
<dbReference type="Gene3D" id="3.40.50.300">
    <property type="entry name" value="P-loop containing nucleotide triphosphate hydrolases"/>
    <property type="match status" value="1"/>
</dbReference>